<dbReference type="Pfam" id="PF00069">
    <property type="entry name" value="Pkinase"/>
    <property type="match status" value="1"/>
</dbReference>
<evidence type="ECO:0000256" key="8">
    <source>
        <dbReference type="ARBA" id="ARBA00022840"/>
    </source>
</evidence>
<feature type="region of interest" description="Disordered" evidence="14">
    <location>
        <begin position="1856"/>
        <end position="1893"/>
    </location>
</feature>
<dbReference type="SUPFAM" id="SSF51206">
    <property type="entry name" value="cAMP-binding domain-like"/>
    <property type="match status" value="1"/>
</dbReference>
<accession>D7FK08</accession>
<dbReference type="InterPro" id="IPR000719">
    <property type="entry name" value="Prot_kinase_dom"/>
</dbReference>
<feature type="region of interest" description="Disordered" evidence="14">
    <location>
        <begin position="1196"/>
        <end position="1244"/>
    </location>
</feature>
<dbReference type="GO" id="GO:0016020">
    <property type="term" value="C:membrane"/>
    <property type="evidence" value="ECO:0007669"/>
    <property type="project" value="UniProtKB-SubCell"/>
</dbReference>
<feature type="compositionally biased region" description="Low complexity" evidence="14">
    <location>
        <begin position="736"/>
        <end position="750"/>
    </location>
</feature>
<feature type="region of interest" description="Disordered" evidence="14">
    <location>
        <begin position="2112"/>
        <end position="2147"/>
    </location>
</feature>
<dbReference type="CDD" id="cd00038">
    <property type="entry name" value="CAP_ED"/>
    <property type="match status" value="1"/>
</dbReference>
<dbReference type="PANTHER" id="PTHR24350">
    <property type="entry name" value="SERINE/THREONINE-PROTEIN KINASE IAL-RELATED"/>
    <property type="match status" value="1"/>
</dbReference>
<dbReference type="InParanoid" id="D7FK08"/>
<dbReference type="Proteomes" id="UP000002630">
    <property type="component" value="Linkage Group LG13"/>
</dbReference>
<keyword evidence="2" id="KW-0723">Serine/threonine-protein kinase</keyword>
<feature type="region of interest" description="Disordered" evidence="14">
    <location>
        <begin position="1"/>
        <end position="26"/>
    </location>
</feature>
<feature type="region of interest" description="Disordered" evidence="14">
    <location>
        <begin position="736"/>
        <end position="813"/>
    </location>
</feature>
<feature type="domain" description="Cyclic nucleotide-binding" evidence="16">
    <location>
        <begin position="607"/>
        <end position="649"/>
    </location>
</feature>
<dbReference type="CDD" id="cd14008">
    <property type="entry name" value="STKc_LKB1_CaMKK"/>
    <property type="match status" value="1"/>
</dbReference>
<feature type="region of interest" description="Disordered" evidence="14">
    <location>
        <begin position="1585"/>
        <end position="1741"/>
    </location>
</feature>
<dbReference type="InterPro" id="IPR011009">
    <property type="entry name" value="Kinase-like_dom_sf"/>
</dbReference>
<feature type="compositionally biased region" description="Basic and acidic residues" evidence="14">
    <location>
        <begin position="48"/>
        <end position="68"/>
    </location>
</feature>
<feature type="compositionally biased region" description="Polar residues" evidence="14">
    <location>
        <begin position="1646"/>
        <end position="1661"/>
    </location>
</feature>
<dbReference type="GO" id="GO:0005524">
    <property type="term" value="F:ATP binding"/>
    <property type="evidence" value="ECO:0007669"/>
    <property type="project" value="UniProtKB-KW"/>
</dbReference>
<feature type="compositionally biased region" description="Low complexity" evidence="14">
    <location>
        <begin position="1585"/>
        <end position="1600"/>
    </location>
</feature>
<dbReference type="PROSITE" id="PS01032">
    <property type="entry name" value="PPM_1"/>
    <property type="match status" value="1"/>
</dbReference>
<dbReference type="SMART" id="SM00332">
    <property type="entry name" value="PP2Cc"/>
    <property type="match status" value="1"/>
</dbReference>
<feature type="region of interest" description="Disordered" evidence="14">
    <location>
        <begin position="42"/>
        <end position="73"/>
    </location>
</feature>
<feature type="compositionally biased region" description="Basic and acidic residues" evidence="14">
    <location>
        <begin position="301"/>
        <end position="313"/>
    </location>
</feature>
<feature type="domain" description="Protein kinase" evidence="15">
    <location>
        <begin position="1037"/>
        <end position="1333"/>
    </location>
</feature>
<feature type="active site" description="Proton acceptor" evidence="10">
    <location>
        <position position="1165"/>
    </location>
</feature>
<dbReference type="InterPro" id="IPR001932">
    <property type="entry name" value="PPM-type_phosphatase-like_dom"/>
</dbReference>
<dbReference type="EMBL" id="FN649738">
    <property type="protein sequence ID" value="CBJ49097.1"/>
    <property type="molecule type" value="Genomic_DNA"/>
</dbReference>
<dbReference type="PROSITE" id="PS50042">
    <property type="entry name" value="CNMP_BINDING_3"/>
    <property type="match status" value="3"/>
</dbReference>
<keyword evidence="9 13" id="KW-0904">Protein phosphatase</keyword>
<feature type="compositionally biased region" description="Acidic residues" evidence="14">
    <location>
        <begin position="751"/>
        <end position="765"/>
    </location>
</feature>
<organism evidence="17 18">
    <name type="scientific">Ectocarpus siliculosus</name>
    <name type="common">Brown alga</name>
    <name type="synonym">Conferva siliculosa</name>
    <dbReference type="NCBI Taxonomy" id="2880"/>
    <lineage>
        <taxon>Eukaryota</taxon>
        <taxon>Sar</taxon>
        <taxon>Stramenopiles</taxon>
        <taxon>Ochrophyta</taxon>
        <taxon>PX clade</taxon>
        <taxon>Phaeophyceae</taxon>
        <taxon>Ectocarpales</taxon>
        <taxon>Ectocarpaceae</taxon>
        <taxon>Ectocarpus</taxon>
    </lineage>
</organism>
<evidence type="ECO:0000256" key="12">
    <source>
        <dbReference type="PIRSR" id="PIRSR630616-3"/>
    </source>
</evidence>
<feature type="region of interest" description="Disordered" evidence="14">
    <location>
        <begin position="2180"/>
        <end position="2209"/>
    </location>
</feature>
<feature type="compositionally biased region" description="Basic and acidic residues" evidence="14">
    <location>
        <begin position="1475"/>
        <end position="1494"/>
    </location>
</feature>
<feature type="compositionally biased region" description="Basic residues" evidence="14">
    <location>
        <begin position="1221"/>
        <end position="1232"/>
    </location>
</feature>
<feature type="compositionally biased region" description="Basic and acidic residues" evidence="14">
    <location>
        <begin position="1437"/>
        <end position="1448"/>
    </location>
</feature>
<keyword evidence="4" id="KW-0479">Metal-binding</keyword>
<feature type="compositionally biased region" description="Polar residues" evidence="14">
    <location>
        <begin position="322"/>
        <end position="333"/>
    </location>
</feature>
<dbReference type="PROSITE" id="PS00888">
    <property type="entry name" value="CNMP_BINDING_1"/>
    <property type="match status" value="1"/>
</dbReference>
<feature type="region of interest" description="Disordered" evidence="14">
    <location>
        <begin position="367"/>
        <end position="485"/>
    </location>
</feature>
<proteinExistence type="inferred from homology"/>
<dbReference type="InterPro" id="IPR000222">
    <property type="entry name" value="PP2C_BS"/>
</dbReference>
<feature type="region of interest" description="Disordered" evidence="14">
    <location>
        <begin position="2318"/>
        <end position="2351"/>
    </location>
</feature>
<feature type="compositionally biased region" description="Polar residues" evidence="14">
    <location>
        <begin position="1861"/>
        <end position="1883"/>
    </location>
</feature>
<reference evidence="17 18" key="1">
    <citation type="journal article" date="2010" name="Nature">
        <title>The Ectocarpus genome and the independent evolution of multicellularity in brown algae.</title>
        <authorList>
            <person name="Cock J.M."/>
            <person name="Sterck L."/>
            <person name="Rouze P."/>
            <person name="Scornet D."/>
            <person name="Allen A.E."/>
            <person name="Amoutzias G."/>
            <person name="Anthouard V."/>
            <person name="Artiguenave F."/>
            <person name="Aury J.M."/>
            <person name="Badger J.H."/>
            <person name="Beszteri B."/>
            <person name="Billiau K."/>
            <person name="Bonnet E."/>
            <person name="Bothwell J.H."/>
            <person name="Bowler C."/>
            <person name="Boyen C."/>
            <person name="Brownlee C."/>
            <person name="Carrano C.J."/>
            <person name="Charrier B."/>
            <person name="Cho G.Y."/>
            <person name="Coelho S.M."/>
            <person name="Collen J."/>
            <person name="Corre E."/>
            <person name="Da Silva C."/>
            <person name="Delage L."/>
            <person name="Delaroque N."/>
            <person name="Dittami S.M."/>
            <person name="Doulbeau S."/>
            <person name="Elias M."/>
            <person name="Farnham G."/>
            <person name="Gachon C.M."/>
            <person name="Gschloessl B."/>
            <person name="Heesch S."/>
            <person name="Jabbari K."/>
            <person name="Jubin C."/>
            <person name="Kawai H."/>
            <person name="Kimura K."/>
            <person name="Kloareg B."/>
            <person name="Kupper F.C."/>
            <person name="Lang D."/>
            <person name="Le Bail A."/>
            <person name="Leblanc C."/>
            <person name="Lerouge P."/>
            <person name="Lohr M."/>
            <person name="Lopez P.J."/>
            <person name="Martens C."/>
            <person name="Maumus F."/>
            <person name="Michel G."/>
            <person name="Miranda-Saavedra D."/>
            <person name="Morales J."/>
            <person name="Moreau H."/>
            <person name="Motomura T."/>
            <person name="Nagasato C."/>
            <person name="Napoli C.A."/>
            <person name="Nelson D.R."/>
            <person name="Nyvall-Collen P."/>
            <person name="Peters A.F."/>
            <person name="Pommier C."/>
            <person name="Potin P."/>
            <person name="Poulain J."/>
            <person name="Quesneville H."/>
            <person name="Read B."/>
            <person name="Rensing S.A."/>
            <person name="Ritter A."/>
            <person name="Rousvoal S."/>
            <person name="Samanta M."/>
            <person name="Samson G."/>
            <person name="Schroeder D.C."/>
            <person name="Segurens B."/>
            <person name="Strittmatter M."/>
            <person name="Tonon T."/>
            <person name="Tregear J.W."/>
            <person name="Valentin K."/>
            <person name="von Dassow P."/>
            <person name="Yamagishi T."/>
            <person name="Van de Peer Y."/>
            <person name="Wincker P."/>
        </authorList>
    </citation>
    <scope>NUCLEOTIDE SEQUENCE [LARGE SCALE GENOMIC DNA]</scope>
    <source>
        <strain evidence="18">Ec32 / CCAP1310/4</strain>
    </source>
</reference>
<feature type="region of interest" description="Disordered" evidence="14">
    <location>
        <begin position="291"/>
        <end position="351"/>
    </location>
</feature>
<dbReference type="PROSITE" id="PS50011">
    <property type="entry name" value="PROTEIN_KINASE_DOM"/>
    <property type="match status" value="1"/>
</dbReference>
<feature type="region of interest" description="Disordered" evidence="14">
    <location>
        <begin position="502"/>
        <end position="522"/>
    </location>
</feature>
<gene>
    <name evidence="17" type="ORF">Esi_0139_0045</name>
</gene>
<dbReference type="SUPFAM" id="SSF81606">
    <property type="entry name" value="PP2C-like"/>
    <property type="match status" value="1"/>
</dbReference>
<dbReference type="Pfam" id="PF00481">
    <property type="entry name" value="PP2C"/>
    <property type="match status" value="1"/>
</dbReference>
<evidence type="ECO:0000256" key="2">
    <source>
        <dbReference type="ARBA" id="ARBA00022527"/>
    </source>
</evidence>
<evidence type="ECO:0000256" key="11">
    <source>
        <dbReference type="PIRSR" id="PIRSR630616-2"/>
    </source>
</evidence>
<keyword evidence="7 13" id="KW-0378">Hydrolase</keyword>
<dbReference type="GO" id="GO:0004674">
    <property type="term" value="F:protein serine/threonine kinase activity"/>
    <property type="evidence" value="ECO:0007669"/>
    <property type="project" value="UniProtKB-KW"/>
</dbReference>
<feature type="compositionally biased region" description="Low complexity" evidence="14">
    <location>
        <begin position="1967"/>
        <end position="1980"/>
    </location>
</feature>
<feature type="compositionally biased region" description="Low complexity" evidence="14">
    <location>
        <begin position="1683"/>
        <end position="1703"/>
    </location>
</feature>
<feature type="domain" description="Cyclic nucleotide-binding" evidence="16">
    <location>
        <begin position="682"/>
        <end position="752"/>
    </location>
</feature>
<dbReference type="Gene3D" id="3.60.40.10">
    <property type="entry name" value="PPM-type phosphatase domain"/>
    <property type="match status" value="2"/>
</dbReference>
<evidence type="ECO:0000256" key="4">
    <source>
        <dbReference type="ARBA" id="ARBA00022723"/>
    </source>
</evidence>
<evidence type="ECO:0000256" key="1">
    <source>
        <dbReference type="ARBA" id="ARBA00004170"/>
    </source>
</evidence>
<evidence type="ECO:0000259" key="15">
    <source>
        <dbReference type="PROSITE" id="PS50011"/>
    </source>
</evidence>
<dbReference type="STRING" id="2880.D7FK08"/>
<evidence type="ECO:0000256" key="13">
    <source>
        <dbReference type="RuleBase" id="RU003465"/>
    </source>
</evidence>
<dbReference type="InterPro" id="IPR030616">
    <property type="entry name" value="Aur-like"/>
</dbReference>
<dbReference type="SUPFAM" id="SSF56112">
    <property type="entry name" value="Protein kinase-like (PK-like)"/>
    <property type="match status" value="1"/>
</dbReference>
<evidence type="ECO:0000313" key="18">
    <source>
        <dbReference type="Proteomes" id="UP000002630"/>
    </source>
</evidence>
<dbReference type="InterPro" id="IPR018488">
    <property type="entry name" value="cNMP-bd_CS"/>
</dbReference>
<sequence length="2551" mass="271323">MGCPGDTIGVGNYRGQKGGEEGNTAVERQQVLYSEIASFLWNSDDEDGSKQPRDAGDAQYGGDERGESGGDQTASVAAYQENAATGSATDGDLHGKGGGSAGITSNRYIGKDPGATDGFHRRGYDKERVGRSTAGSVLPISAPEAQKGQRDVILRNTTPIVRSDIGGNNERTAHVVPIVIAPIRHGGDNDNVQYRSPPWSPTGVMENVITSGTDTSPAGDDEERGGLGLWNRPYHSYFNDEPARGRTGGEGVTGSRWTAHKHDYKCDAGSIFEDSYTADEDDSRWEAWLKSDGGEEESDGDERRLSAVDEAKQGHPGGGSPTPASRKSSSCSPRKTGLSPDARPWLLKRSPQWEDFRRRRSSLLSLHFGKGSLISSTTDPQLGRPESGRRIHSRKSTARSRRSLLEKPRHTRRASGGRGRDRSPAVNLTPCTEIDSPAAAAGNDSGDDVAEEKSRPKPSSVVPSGSRRQVQISENGQEKAQEAGVVAGVTAGVGVLGRHRRPSGTWGLDNSPQNSSFSGFSSISGMNESKSSIDVHNFLEESLGSAYEDGDGSRREGVDNGRVGGGGIDDGRNGDVCGGHDLDAQDIRFLSESKKLRDALLAVEDLHFCELPLTKQVELMKCLSIVDFSRGQIVYKEGDLSDALYFLLDLAADAEWQLDAEEGGMLTMETNGDGDEPQQVNLLAKLPATAQTAVLHALKYADYKPGEVIIKEGEPGDKFYMIAHGTVTVTAMTADSHGSDYSSSASSSNIGDDDNDVEDMDDKDSSDEHEFVATLSPPADTPPTAVDDQRQWVNGGGGGDDSGSSGGSNENSVLKDSIGMVFLPLTEGRVQKNTPVRRLPPEENHRRPTTLLTETVVSTGARSDRRPGVAGVAVAAAGASAGMSAAADIPVVVDEESPKVIDNVIVHDDMTTASAAIRAEKWATNHSTSQPEVAGWSDREWSCVGSPPTERVLTRLYEGNSFGEMALIYDEPRNASVRATTEFAAPRHGVGSSNDFSTLRALAAVRGATRSSFRSTGQLTFAGDTKGETSGRVINDYRVCERIGEGSFGVVYKVVHVHTGEVNAMKVITKPRRGGQKRELLERTLRREVSVMQMLRHPNVVTLWEVIDDPRSRKVYMIQDFMERGSLLKEQYEVDPIPEHTAISKFIQAARGLQYIHSFGIIHGDMKPSNILEDAEGRVKIADFGACVIVNSEDAGGDGDISSSGTGAESPNDGGRDRDRDRRRHRRKKRGQRVGGTPSFHPPELFGEGGVSRISFASDVWALGISLYQMVVGKLPFFGRTYRALMASIKMEGLTFPSDCQIEPYLVNLLHRMLDKNPNTRLSLEEAMNHEWVTREGVCPPQIEEGQPGVPSMVERAEPHVAGLRSKGTWQRRAVHLTMHHPADGGGGDGIVRDIAVGEGGKAVGRATGGAGESNMRARSSVNVSTSKRHVPTLNNDHARRIGDRGDNKTSSVPLFLDSPPPSSKSNRSPSPTRPETRQQEETQQHHDQIRKQQPDPTADGGETREEGRGRIGARRCLGQEAKVGAKVEEKEDEEPEVWSDGDDKIASPRILENIVDKGHLFLPPGLALHALTVTLPDEIAASSAVPASARATPVAPPASNSATSKEEDQESDQSDTADAAATRSSSNVLAGSNECAGPAPLPVPDTQQHEPNATASSVVTNAIPPLRRQVKPHPQKREGQALLRRSPMPLSSLLSSPSLLGSVDQRIPSNTEQSDEEEGTSDGGGRYEGPGRQGADRGGNYRSVCSCPAIGATGASPLFARHELTDRSALERSQQLVRKPDFLMLRANPTLGSNKRVVISSLKAVSSLRASAEGEVGSRRSSVGDRANRAKVSKCDAHGSGLGFKTLGRRIGFPDEKATSTRIGSSARAQAKLSHNNQSSGQESEDSSHNNPRMVHENQQAAAVARAAHSSLPAVRSAFALLSPPRNIATNTNKKKNPTIKFSTTLDNRHRRNGGGGSGGGEPRRNSSSMSVKSSSNGSFAGRSDEEEQETFTRATTATPLRSKFQKPPTSAGAEGEGGGAAERSFDHSQSGGNPSERRVGSGSSGGGVIERRKTVSRSALLAGKEESMGCIDEEEPEELHMGGHSTPPGMSDAKARSNLGSLRIVSDSSTGLAENNSTTSYVGSSGAESSNWGMERWRNGAGPQTRRNDLRSYQLICAYAGIGGAKGGVEGRVGEGLTAASESGKEGDSGAGDGNSENESSSDGMGESLSVADITECLDFIGNGVAREDPELRDLDHQEILALTAGSGAKLSKLSRTASSSGGENRLLGHVQARAWAGQVNLDVGVRFGVSLDQGKRYCMEDTMACLTDAFSVVRGSNGAGTTNSPPELPSEEQRPESGSAVGSQTATATAAKGTVPAVALGTAATLTKTAATATTKATSTAPTGTPEAASYFGLFDGHGGADVATRLQDALHLRVLNSPNFPSDIPQAICDGCLEMDQECLEISDSKRQMGPEVVEKSTFAANSLKKQKKTEQTFSGAVAVMAIVHRPPAPPVTTAARVEAAGGFVSRGRVNGILGVSRSFGDIHCKVAHTNVLICEACSRYRFPRGF</sequence>
<dbReference type="Gene3D" id="1.10.510.10">
    <property type="entry name" value="Transferase(Phosphotransferase) domain 1"/>
    <property type="match status" value="1"/>
</dbReference>
<evidence type="ECO:0000256" key="5">
    <source>
        <dbReference type="ARBA" id="ARBA00022741"/>
    </source>
</evidence>
<dbReference type="GO" id="GO:0004721">
    <property type="term" value="F:phosphoprotein phosphatase activity"/>
    <property type="evidence" value="ECO:0007669"/>
    <property type="project" value="UniProtKB-KW"/>
</dbReference>
<dbReference type="InterPro" id="IPR018490">
    <property type="entry name" value="cNMP-bd_dom_sf"/>
</dbReference>
<keyword evidence="6 17" id="KW-0418">Kinase</keyword>
<protein>
    <submittedName>
        <fullName evidence="17">Calcium/calmodulin dependent protein kinase kinase 2</fullName>
    </submittedName>
</protein>
<feature type="compositionally biased region" description="Acidic residues" evidence="14">
    <location>
        <begin position="1531"/>
        <end position="1541"/>
    </location>
</feature>
<comment type="subcellular location">
    <subcellularLocation>
        <location evidence="1">Membrane</location>
        <topology evidence="1">Peripheral membrane protein</topology>
    </subcellularLocation>
</comment>
<keyword evidence="18" id="KW-1185">Reference proteome</keyword>
<feature type="compositionally biased region" description="Low complexity" evidence="14">
    <location>
        <begin position="457"/>
        <end position="471"/>
    </location>
</feature>
<feature type="domain" description="Cyclic nucleotide-binding" evidence="16">
    <location>
        <begin position="950"/>
        <end position="982"/>
    </location>
</feature>
<evidence type="ECO:0000313" key="17">
    <source>
        <dbReference type="EMBL" id="CBJ49097.1"/>
    </source>
</evidence>
<evidence type="ECO:0000256" key="10">
    <source>
        <dbReference type="PIRSR" id="PIRSR630616-1"/>
    </source>
</evidence>
<feature type="cross-link" description="Glycyl lysine isopeptide (Lys-Gly) (interchain with G-Cter in SUMO2)" evidence="12">
    <location>
        <position position="1167"/>
    </location>
</feature>
<feature type="compositionally biased region" description="Polar residues" evidence="14">
    <location>
        <begin position="2112"/>
        <end position="2134"/>
    </location>
</feature>
<dbReference type="InterPro" id="IPR000595">
    <property type="entry name" value="cNMP-bd_dom"/>
</dbReference>
<evidence type="ECO:0000256" key="7">
    <source>
        <dbReference type="ARBA" id="ARBA00022801"/>
    </source>
</evidence>
<keyword evidence="3" id="KW-0808">Transferase</keyword>
<keyword evidence="8 11" id="KW-0067">ATP-binding</keyword>
<feature type="compositionally biased region" description="Gly residues" evidence="14">
    <location>
        <begin position="1403"/>
        <end position="1412"/>
    </location>
</feature>
<feature type="region of interest" description="Disordered" evidence="14">
    <location>
        <begin position="1927"/>
        <end position="2090"/>
    </location>
</feature>
<feature type="region of interest" description="Disordered" evidence="14">
    <location>
        <begin position="85"/>
        <end position="122"/>
    </location>
</feature>
<dbReference type="OrthoDB" id="10402269at2759"/>
<feature type="compositionally biased region" description="Basic residues" evidence="14">
    <location>
        <begin position="390"/>
        <end position="402"/>
    </location>
</feature>
<dbReference type="InterPro" id="IPR014710">
    <property type="entry name" value="RmlC-like_jellyroll"/>
</dbReference>
<feature type="binding site" evidence="11">
    <location>
        <position position="1183"/>
    </location>
    <ligand>
        <name>ATP</name>
        <dbReference type="ChEBI" id="CHEBI:30616"/>
    </ligand>
</feature>
<feature type="region of interest" description="Disordered" evidence="14">
    <location>
        <begin position="545"/>
        <end position="572"/>
    </location>
</feature>
<comment type="similarity">
    <text evidence="13">Belongs to the PP2C family.</text>
</comment>
<dbReference type="Gene3D" id="2.60.120.10">
    <property type="entry name" value="Jelly Rolls"/>
    <property type="match status" value="2"/>
</dbReference>
<dbReference type="InterPro" id="IPR036457">
    <property type="entry name" value="PPM-type-like_dom_sf"/>
</dbReference>
<feature type="compositionally biased region" description="Gly residues" evidence="14">
    <location>
        <begin position="1722"/>
        <end position="1733"/>
    </location>
</feature>
<evidence type="ECO:0000256" key="14">
    <source>
        <dbReference type="SAM" id="MobiDB-lite"/>
    </source>
</evidence>
<name>D7FK08_ECTSI</name>
<keyword evidence="5 11" id="KW-0547">Nucleotide-binding</keyword>
<dbReference type="EMBL" id="FN647992">
    <property type="protein sequence ID" value="CBJ49097.1"/>
    <property type="molecule type" value="Genomic_DNA"/>
</dbReference>
<feature type="compositionally biased region" description="Polar residues" evidence="14">
    <location>
        <begin position="1417"/>
        <end position="1426"/>
    </location>
</feature>
<dbReference type="SMART" id="SM00220">
    <property type="entry name" value="S_TKc"/>
    <property type="match status" value="1"/>
</dbReference>
<evidence type="ECO:0000259" key="16">
    <source>
        <dbReference type="PROSITE" id="PS50042"/>
    </source>
</evidence>
<dbReference type="GO" id="GO:0046872">
    <property type="term" value="F:metal ion binding"/>
    <property type="evidence" value="ECO:0007669"/>
    <property type="project" value="UniProtKB-KW"/>
</dbReference>
<evidence type="ECO:0000256" key="3">
    <source>
        <dbReference type="ARBA" id="ARBA00022679"/>
    </source>
</evidence>
<evidence type="ECO:0000256" key="9">
    <source>
        <dbReference type="ARBA" id="ARBA00022912"/>
    </source>
</evidence>
<dbReference type="eggNOG" id="KOG0585">
    <property type="taxonomic scope" value="Eukaryota"/>
</dbReference>
<feature type="compositionally biased region" description="Gly residues" evidence="14">
    <location>
        <begin position="794"/>
        <end position="806"/>
    </location>
</feature>
<feature type="region of interest" description="Disordered" evidence="14">
    <location>
        <begin position="1403"/>
        <end position="1544"/>
    </location>
</feature>
<feature type="binding site" evidence="11">
    <location>
        <position position="1066"/>
    </location>
    <ligand>
        <name>ATP</name>
        <dbReference type="ChEBI" id="CHEBI:30616"/>
    </ligand>
</feature>
<evidence type="ECO:0000256" key="6">
    <source>
        <dbReference type="ARBA" id="ARBA00022777"/>
    </source>
</evidence>
<feature type="compositionally biased region" description="Low complexity" evidence="14">
    <location>
        <begin position="1617"/>
        <end position="1627"/>
    </location>
</feature>